<evidence type="ECO:0000256" key="2">
    <source>
        <dbReference type="SAM" id="Phobius"/>
    </source>
</evidence>
<name>A0A4U0U447_9PEZI</name>
<feature type="compositionally biased region" description="Pro residues" evidence="1">
    <location>
        <begin position="307"/>
        <end position="319"/>
    </location>
</feature>
<feature type="region of interest" description="Disordered" evidence="1">
    <location>
        <begin position="436"/>
        <end position="461"/>
    </location>
</feature>
<feature type="region of interest" description="Disordered" evidence="1">
    <location>
        <begin position="398"/>
        <end position="422"/>
    </location>
</feature>
<dbReference type="OrthoDB" id="3546893at2759"/>
<feature type="compositionally biased region" description="Low complexity" evidence="1">
    <location>
        <begin position="537"/>
        <end position="551"/>
    </location>
</feature>
<feature type="compositionally biased region" description="Low complexity" evidence="1">
    <location>
        <begin position="712"/>
        <end position="724"/>
    </location>
</feature>
<evidence type="ECO:0000313" key="4">
    <source>
        <dbReference type="Proteomes" id="UP000308549"/>
    </source>
</evidence>
<sequence>MAPYVILNAGPGTDAMRLQQGLYLRNAAGQSASDPVRGAQGSQAQAAADGSAANSTTYLGIGLGVGGAIIIAIVLVAVKLLRKRAEHRKAVSELEDNSEPVRVPERQDVGEVPRPASVARCGSFVPLQGRAGWGALSSDETIHEPKLVTNSDRRKRSSVSVSKRIKHRGIPLKRLKHLSAIIESPRSRGAKSPMPAGRVTTGSPTKFTSEDKKPNFRKTITLVHPAERDEDVFAAPGSPKPHVLPSFAIRSPGMYGAAIANDDKPKPPRSVSVGALTGTIPANAVSQAARPPRPQLHARSISLGAPPSLPPSGPVPPIPAMSRRRKLTGKGYRQGVCISRVSSSSQESASSSVLVTSPILTLRANGHQKAVSPSLEQLTAEDEDAELKAVVNRQWQNPCITGPRPMDVPRADSDTEPMPENHASIHSNVAHYSSNDSLADRRLSSASTSSTKSGRNRLSIPHIGTADSVSISRVSSISSLHGRNGGGVQTISTPRRRQSSVSANGSPTERRKPSTLVPETVLREIQPNAVTNSATPSRQASTATHASSRSSNGNPFQWDQNMALVKPSALKGSPTSKGSKGHKRQNCVRISTLTPQVLGPPPSRPTTPGFMDGIEEEGDENSSASQQRQYNATGMRFVGHPQRLSKAPSDSSLTRNLKVRMFRASLTPSSPTLSTWTAYQEHQGASLPSQHSDSQLSISPVARTASRQSDRSSAFSIPSFPSPSKATVSDIQRSQPVPEFCLSRPSTDEPSPSDTWRMNSSPPFLLHLSPDKELGPGKDGEIIPSSPPAGRRKEYDPAWPVFTIPAPEDRTEYDPASPPVCTETAAALPQAQSSSPASFPFAVNTGLPGPWSDDDRAVSPLSRPTSYGGELPDTPPISPKTISADFTPFFDSGLPEPTSTLRQTGRPTRSTERLTSANASTMMATIPEIPPKVGFPTAVPILSPPSEYIYSPQGISETARRQRAVPNVRPFQQSPPAPSTDRLNTQSPIPDKHSPQGPRSEPAKSVLKNAMALRRMNSEIDVSARSSRRYTRLTREPSPLLPWIGSPEASESCHNGFEGEMFDFDFGGLDAGSGAASQNDDECRRPKSALDDIDMTALDRRLDDK</sequence>
<feature type="compositionally biased region" description="Polar residues" evidence="1">
    <location>
        <begin position="725"/>
        <end position="735"/>
    </location>
</feature>
<gene>
    <name evidence="3" type="ORF">B0A50_03608</name>
</gene>
<organism evidence="3 4">
    <name type="scientific">Salinomyces thailandicus</name>
    <dbReference type="NCBI Taxonomy" id="706561"/>
    <lineage>
        <taxon>Eukaryota</taxon>
        <taxon>Fungi</taxon>
        <taxon>Dikarya</taxon>
        <taxon>Ascomycota</taxon>
        <taxon>Pezizomycotina</taxon>
        <taxon>Dothideomycetes</taxon>
        <taxon>Dothideomycetidae</taxon>
        <taxon>Mycosphaerellales</taxon>
        <taxon>Teratosphaeriaceae</taxon>
        <taxon>Salinomyces</taxon>
    </lineage>
</organism>
<reference evidence="3 4" key="1">
    <citation type="submission" date="2017-03" db="EMBL/GenBank/DDBJ databases">
        <title>Genomes of endolithic fungi from Antarctica.</title>
        <authorList>
            <person name="Coleine C."/>
            <person name="Masonjones S."/>
            <person name="Stajich J.E."/>
        </authorList>
    </citation>
    <scope>NUCLEOTIDE SEQUENCE [LARGE SCALE GENOMIC DNA]</scope>
    <source>
        <strain evidence="3 4">CCFEE 6315</strain>
    </source>
</reference>
<feature type="region of interest" description="Disordered" evidence="1">
    <location>
        <begin position="284"/>
        <end position="322"/>
    </location>
</feature>
<feature type="region of interest" description="Disordered" evidence="1">
    <location>
        <begin position="769"/>
        <end position="932"/>
    </location>
</feature>
<dbReference type="EMBL" id="NAJL01000014">
    <property type="protein sequence ID" value="TKA29594.1"/>
    <property type="molecule type" value="Genomic_DNA"/>
</dbReference>
<comment type="caution">
    <text evidence="3">The sequence shown here is derived from an EMBL/GenBank/DDBJ whole genome shotgun (WGS) entry which is preliminary data.</text>
</comment>
<feature type="compositionally biased region" description="Polar residues" evidence="1">
    <location>
        <begin position="489"/>
        <end position="507"/>
    </location>
</feature>
<dbReference type="Proteomes" id="UP000308549">
    <property type="component" value="Unassembled WGS sequence"/>
</dbReference>
<feature type="compositionally biased region" description="Basic and acidic residues" evidence="1">
    <location>
        <begin position="769"/>
        <end position="781"/>
    </location>
</feature>
<feature type="compositionally biased region" description="Low complexity" evidence="1">
    <location>
        <begin position="825"/>
        <end position="842"/>
    </location>
</feature>
<feature type="region of interest" description="Disordered" evidence="1">
    <location>
        <begin position="1068"/>
        <end position="1088"/>
    </location>
</feature>
<feature type="compositionally biased region" description="Polar residues" evidence="1">
    <location>
        <begin position="686"/>
        <end position="698"/>
    </location>
</feature>
<feature type="region of interest" description="Disordered" evidence="1">
    <location>
        <begin position="477"/>
        <end position="628"/>
    </location>
</feature>
<accession>A0A4U0U447</accession>
<keyword evidence="2" id="KW-0812">Transmembrane</keyword>
<feature type="compositionally biased region" description="Polar residues" evidence="1">
    <location>
        <begin position="744"/>
        <end position="755"/>
    </location>
</feature>
<dbReference type="AlphaFoldDB" id="A0A4U0U447"/>
<proteinExistence type="predicted"/>
<keyword evidence="4" id="KW-1185">Reference proteome</keyword>
<feature type="compositionally biased region" description="Polar residues" evidence="1">
    <location>
        <begin position="897"/>
        <end position="923"/>
    </location>
</feature>
<keyword evidence="2" id="KW-0472">Membrane</keyword>
<evidence type="ECO:0000313" key="3">
    <source>
        <dbReference type="EMBL" id="TKA29594.1"/>
    </source>
</evidence>
<feature type="transmembrane region" description="Helical" evidence="2">
    <location>
        <begin position="58"/>
        <end position="81"/>
    </location>
</feature>
<keyword evidence="2" id="KW-1133">Transmembrane helix</keyword>
<feature type="region of interest" description="Disordered" evidence="1">
    <location>
        <begin position="684"/>
        <end position="755"/>
    </location>
</feature>
<feature type="region of interest" description="Disordered" evidence="1">
    <location>
        <begin position="946"/>
        <end position="1047"/>
    </location>
</feature>
<protein>
    <submittedName>
        <fullName evidence="3">Uncharacterized protein</fullName>
    </submittedName>
</protein>
<evidence type="ECO:0000256" key="1">
    <source>
        <dbReference type="SAM" id="MobiDB-lite"/>
    </source>
</evidence>
<feature type="region of interest" description="Disordered" evidence="1">
    <location>
        <begin position="186"/>
        <end position="212"/>
    </location>
</feature>